<evidence type="ECO:0000313" key="3">
    <source>
        <dbReference type="EMBL" id="GGI76985.1"/>
    </source>
</evidence>
<dbReference type="Gene3D" id="3.40.50.2020">
    <property type="match status" value="1"/>
</dbReference>
<dbReference type="GeneID" id="76208049"/>
<organism evidence="3 4">
    <name type="scientific">Vulcanisaeta souniana JCM 11219</name>
    <dbReference type="NCBI Taxonomy" id="1293586"/>
    <lineage>
        <taxon>Archaea</taxon>
        <taxon>Thermoproteota</taxon>
        <taxon>Thermoprotei</taxon>
        <taxon>Thermoproteales</taxon>
        <taxon>Thermoproteaceae</taxon>
        <taxon>Vulcanisaeta</taxon>
    </lineage>
</organism>
<dbReference type="EMBL" id="BMNM01000004">
    <property type="protein sequence ID" value="GGI76985.1"/>
    <property type="molecule type" value="Genomic_DNA"/>
</dbReference>
<reference evidence="2" key="4">
    <citation type="journal article" date="2023" name="Microbiol. Resour. Announc.">
        <title>Complete Genome Sequence of Vulcanisaeta souniana Strain IC-059, a Hyperthermophilic Archaeon Isolated from Hot Spring Water in Japan.</title>
        <authorList>
            <person name="Kato S."/>
            <person name="Itoh T."/>
            <person name="Wu L."/>
            <person name="Ma J."/>
            <person name="Ohkuma M."/>
        </authorList>
    </citation>
    <scope>NUCLEOTIDE SEQUENCE</scope>
    <source>
        <strain evidence="2">JCM 11219</strain>
    </source>
</reference>
<dbReference type="OrthoDB" id="8323at2157"/>
<evidence type="ECO:0000259" key="1">
    <source>
        <dbReference type="Pfam" id="PF00156"/>
    </source>
</evidence>
<dbReference type="PANTHER" id="PTHR43218">
    <property type="entry name" value="PHOSPHORIBOSYLTRANSFERASE-RELATED"/>
    <property type="match status" value="1"/>
</dbReference>
<dbReference type="InterPro" id="IPR000836">
    <property type="entry name" value="PRTase_dom"/>
</dbReference>
<dbReference type="Proteomes" id="UP001060771">
    <property type="component" value="Chromosome"/>
</dbReference>
<dbReference type="CDD" id="cd06223">
    <property type="entry name" value="PRTases_typeI"/>
    <property type="match status" value="1"/>
</dbReference>
<dbReference type="PANTHER" id="PTHR43218:SF1">
    <property type="entry name" value="PHOSPHORIBOSYLTRANSFERASE"/>
    <property type="match status" value="1"/>
</dbReference>
<gene>
    <name evidence="3" type="ORF">GCM10007112_12230</name>
    <name evidence="2" type="ORF">Vsou_25130</name>
</gene>
<feature type="domain" description="Phosphoribosyltransferase" evidence="1">
    <location>
        <begin position="70"/>
        <end position="177"/>
    </location>
</feature>
<evidence type="ECO:0000313" key="4">
    <source>
        <dbReference type="Proteomes" id="UP000657075"/>
    </source>
</evidence>
<dbReference type="NCBIfam" id="NF005592">
    <property type="entry name" value="PRK07322.1"/>
    <property type="match status" value="1"/>
</dbReference>
<reference evidence="3" key="2">
    <citation type="submission" date="2020-09" db="EMBL/GenBank/DDBJ databases">
        <authorList>
            <person name="Sun Q."/>
            <person name="Ohkuma M."/>
        </authorList>
    </citation>
    <scope>NUCLEOTIDE SEQUENCE</scope>
    <source>
        <strain evidence="3">JCM 11219</strain>
    </source>
</reference>
<dbReference type="GO" id="GO:0016757">
    <property type="term" value="F:glycosyltransferase activity"/>
    <property type="evidence" value="ECO:0007669"/>
    <property type="project" value="UniProtKB-KW"/>
</dbReference>
<dbReference type="SUPFAM" id="SSF53271">
    <property type="entry name" value="PRTase-like"/>
    <property type="match status" value="1"/>
</dbReference>
<dbReference type="RefSeq" id="WP_054843598.1">
    <property type="nucleotide sequence ID" value="NZ_AP026830.1"/>
</dbReference>
<dbReference type="InterPro" id="IPR029057">
    <property type="entry name" value="PRTase-like"/>
</dbReference>
<name>A0A830E1E0_9CREN</name>
<dbReference type="Pfam" id="PF00156">
    <property type="entry name" value="Pribosyltran"/>
    <property type="match status" value="1"/>
</dbReference>
<reference evidence="5" key="3">
    <citation type="submission" date="2022-09" db="EMBL/GenBank/DDBJ databases">
        <title>Complete genome sequence of Vulcanisaeta souniana.</title>
        <authorList>
            <person name="Kato S."/>
            <person name="Itoh T."/>
            <person name="Ohkuma M."/>
        </authorList>
    </citation>
    <scope>NUCLEOTIDE SEQUENCE [LARGE SCALE GENOMIC DNA]</scope>
    <source>
        <strain evidence="5">JCM 11219</strain>
    </source>
</reference>
<keyword evidence="3" id="KW-0328">Glycosyltransferase</keyword>
<dbReference type="AlphaFoldDB" id="A0A830E1E0"/>
<keyword evidence="3" id="KW-0808">Transferase</keyword>
<reference evidence="3" key="1">
    <citation type="journal article" date="2014" name="Int. J. Syst. Evol. Microbiol.">
        <title>Complete genome sequence of Corynebacterium casei LMG S-19264T (=DSM 44701T), isolated from a smear-ripened cheese.</title>
        <authorList>
            <consortium name="US DOE Joint Genome Institute (JGI-PGF)"/>
            <person name="Walter F."/>
            <person name="Albersmeier A."/>
            <person name="Kalinowski J."/>
            <person name="Ruckert C."/>
        </authorList>
    </citation>
    <scope>NUCLEOTIDE SEQUENCE</scope>
    <source>
        <strain evidence="3">JCM 11219</strain>
    </source>
</reference>
<proteinExistence type="predicted"/>
<evidence type="ECO:0000313" key="2">
    <source>
        <dbReference type="EMBL" id="BDR93420.1"/>
    </source>
</evidence>
<protein>
    <submittedName>
        <fullName evidence="3">Adenine phosphoribosyltransferase</fullName>
    </submittedName>
</protein>
<dbReference type="EMBL" id="AP026830">
    <property type="protein sequence ID" value="BDR93420.1"/>
    <property type="molecule type" value="Genomic_DNA"/>
</dbReference>
<keyword evidence="5" id="KW-1185">Reference proteome</keyword>
<evidence type="ECO:0000313" key="5">
    <source>
        <dbReference type="Proteomes" id="UP001060771"/>
    </source>
</evidence>
<accession>A0A830E1E0</accession>
<dbReference type="Proteomes" id="UP000657075">
    <property type="component" value="Unassembled WGS sequence"/>
</dbReference>
<sequence>MKPGLRRVIRYDGKSSYEIRIAGLTRELPIVSIGIINIEDQRFKAYIASDAELVLSDVEFISVVSRELAKHIAPFSPEVIAAPEAKAIAITYEVSRRLGIAKFIIARKGIKAYMSSHAEVIVNSITTGVAQRLVLDDESIRYVKNKRTCIIDDVVSTGSTIRAIENLIGSAGGNIVCRASVWLEGPWIDDDWVIHIGELPIFIEQVNDKKRIDH</sequence>